<dbReference type="Pfam" id="PF10604">
    <property type="entry name" value="Polyketide_cyc2"/>
    <property type="match status" value="1"/>
</dbReference>
<organism evidence="1 2">
    <name type="scientific">Yaniella flava</name>
    <dbReference type="NCBI Taxonomy" id="287930"/>
    <lineage>
        <taxon>Bacteria</taxon>
        <taxon>Bacillati</taxon>
        <taxon>Actinomycetota</taxon>
        <taxon>Actinomycetes</taxon>
        <taxon>Micrococcales</taxon>
        <taxon>Micrococcaceae</taxon>
        <taxon>Yaniella</taxon>
    </lineage>
</organism>
<keyword evidence="2" id="KW-1185">Reference proteome</keyword>
<protein>
    <submittedName>
        <fullName evidence="1">SRPBCC family protein</fullName>
    </submittedName>
</protein>
<gene>
    <name evidence="1" type="ORF">GCM10009720_01780</name>
</gene>
<proteinExistence type="predicted"/>
<dbReference type="InterPro" id="IPR019587">
    <property type="entry name" value="Polyketide_cyclase/dehydratase"/>
</dbReference>
<dbReference type="RefSeq" id="WP_343955715.1">
    <property type="nucleotide sequence ID" value="NZ_BAAAMN010000005.1"/>
</dbReference>
<name>A0ABP5FFW8_9MICC</name>
<dbReference type="Gene3D" id="3.30.530.20">
    <property type="match status" value="1"/>
</dbReference>
<evidence type="ECO:0000313" key="1">
    <source>
        <dbReference type="EMBL" id="GAA2025764.1"/>
    </source>
</evidence>
<comment type="caution">
    <text evidence="1">The sequence shown here is derived from an EMBL/GenBank/DDBJ whole genome shotgun (WGS) entry which is preliminary data.</text>
</comment>
<sequence length="153" mass="17013">MASLTYQDSIVIQASPEQVYDLVSDVTRTGEWSPICTSCWWQDGGSAHVGARFTGRNERKGRTWETVSEVVVAERGREFAWVVGDGYVRWTYTLAPTDSGTELTECWEFLPAGLEMFHDKFGEKAPAAIEARTKDAHQGIPATLAAIKRIAEQ</sequence>
<dbReference type="CDD" id="cd07812">
    <property type="entry name" value="SRPBCC"/>
    <property type="match status" value="1"/>
</dbReference>
<dbReference type="SUPFAM" id="SSF55961">
    <property type="entry name" value="Bet v1-like"/>
    <property type="match status" value="1"/>
</dbReference>
<evidence type="ECO:0000313" key="2">
    <source>
        <dbReference type="Proteomes" id="UP001501461"/>
    </source>
</evidence>
<dbReference type="InterPro" id="IPR023393">
    <property type="entry name" value="START-like_dom_sf"/>
</dbReference>
<accession>A0ABP5FFW8</accession>
<dbReference type="Proteomes" id="UP001501461">
    <property type="component" value="Unassembled WGS sequence"/>
</dbReference>
<reference evidence="2" key="1">
    <citation type="journal article" date="2019" name="Int. J. Syst. Evol. Microbiol.">
        <title>The Global Catalogue of Microorganisms (GCM) 10K type strain sequencing project: providing services to taxonomists for standard genome sequencing and annotation.</title>
        <authorList>
            <consortium name="The Broad Institute Genomics Platform"/>
            <consortium name="The Broad Institute Genome Sequencing Center for Infectious Disease"/>
            <person name="Wu L."/>
            <person name="Ma J."/>
        </authorList>
    </citation>
    <scope>NUCLEOTIDE SEQUENCE [LARGE SCALE GENOMIC DNA]</scope>
    <source>
        <strain evidence="2">JCM 13595</strain>
    </source>
</reference>
<dbReference type="EMBL" id="BAAAMN010000005">
    <property type="protein sequence ID" value="GAA2025764.1"/>
    <property type="molecule type" value="Genomic_DNA"/>
</dbReference>